<dbReference type="STRING" id="266809.PM03_04680"/>
<dbReference type="AlphaFoldDB" id="A0A0P1EWY3"/>
<proteinExistence type="predicted"/>
<name>A0A0P1EWY3_9RHOB</name>
<organism evidence="2 3">
    <name type="scientific">Thalassobacter stenotrophicus</name>
    <dbReference type="NCBI Taxonomy" id="266809"/>
    <lineage>
        <taxon>Bacteria</taxon>
        <taxon>Pseudomonadati</taxon>
        <taxon>Pseudomonadota</taxon>
        <taxon>Alphaproteobacteria</taxon>
        <taxon>Rhodobacterales</taxon>
        <taxon>Roseobacteraceae</taxon>
        <taxon>Thalassobacter</taxon>
    </lineage>
</organism>
<feature type="coiled-coil region" evidence="1">
    <location>
        <begin position="40"/>
        <end position="74"/>
    </location>
</feature>
<dbReference type="InterPro" id="IPR007060">
    <property type="entry name" value="FtsL/DivIC"/>
</dbReference>
<sequence>MARPHRTRSLFSLFFIVGVLTLAGYFTFAAVQGEYGLFERIELEAQRSELQQEYDQLEADVVAMENLTKRMSDEYLDVDLLDERARKVLGLVRADEIVIQ</sequence>
<dbReference type="eggNOG" id="COG2919">
    <property type="taxonomic scope" value="Bacteria"/>
</dbReference>
<gene>
    <name evidence="2" type="ORF">THS5294_00867</name>
</gene>
<dbReference type="Proteomes" id="UP000051298">
    <property type="component" value="Unassembled WGS sequence"/>
</dbReference>
<evidence type="ECO:0000313" key="2">
    <source>
        <dbReference type="EMBL" id="CUH59581.1"/>
    </source>
</evidence>
<evidence type="ECO:0000313" key="3">
    <source>
        <dbReference type="Proteomes" id="UP000051298"/>
    </source>
</evidence>
<accession>A0A0P1EWY3</accession>
<protein>
    <submittedName>
        <fullName evidence="2">Septum formation initiator</fullName>
    </submittedName>
</protein>
<dbReference type="RefSeq" id="WP_038002622.1">
    <property type="nucleotide sequence ID" value="NZ_CP107618.1"/>
</dbReference>
<reference evidence="2 3" key="1">
    <citation type="submission" date="2015-09" db="EMBL/GenBank/DDBJ databases">
        <authorList>
            <consortium name="Swine Surveillance"/>
        </authorList>
    </citation>
    <scope>NUCLEOTIDE SEQUENCE [LARGE SCALE GENOMIC DNA]</scope>
    <source>
        <strain evidence="2 3">CECT 5294</strain>
    </source>
</reference>
<keyword evidence="1" id="KW-0175">Coiled coil</keyword>
<dbReference type="EMBL" id="CYRX01000010">
    <property type="protein sequence ID" value="CUH59581.1"/>
    <property type="molecule type" value="Genomic_DNA"/>
</dbReference>
<dbReference type="Pfam" id="PF04977">
    <property type="entry name" value="DivIC"/>
    <property type="match status" value="1"/>
</dbReference>
<evidence type="ECO:0000256" key="1">
    <source>
        <dbReference type="SAM" id="Coils"/>
    </source>
</evidence>